<dbReference type="SUPFAM" id="SSF88713">
    <property type="entry name" value="Glycoside hydrolase/deacetylase"/>
    <property type="match status" value="1"/>
</dbReference>
<dbReference type="PANTHER" id="PTHR30032:SF8">
    <property type="entry name" value="GERMINATION-SPECIFIC N-ACETYLMURAMOYL-L-ALANINE AMIDASE"/>
    <property type="match status" value="1"/>
</dbReference>
<dbReference type="Gene3D" id="3.40.50.12090">
    <property type="match status" value="1"/>
</dbReference>
<feature type="domain" description="NodB homology" evidence="2">
    <location>
        <begin position="381"/>
        <end position="580"/>
    </location>
</feature>
<dbReference type="AlphaFoldDB" id="A0A345NK35"/>
<dbReference type="GO" id="GO:0016810">
    <property type="term" value="F:hydrolase activity, acting on carbon-nitrogen (but not peptide) bonds"/>
    <property type="evidence" value="ECO:0007669"/>
    <property type="project" value="InterPro"/>
</dbReference>
<accession>A0A345NK35</accession>
<evidence type="ECO:0000313" key="3">
    <source>
        <dbReference type="EMBL" id="AXH95393.1"/>
    </source>
</evidence>
<dbReference type="Pfam" id="PF04122">
    <property type="entry name" value="CW_binding_2"/>
    <property type="match status" value="3"/>
</dbReference>
<gene>
    <name evidence="3" type="ORF">DV701_03965</name>
</gene>
<evidence type="ECO:0000256" key="1">
    <source>
        <dbReference type="SAM" id="SignalP"/>
    </source>
</evidence>
<keyword evidence="1" id="KW-0732">Signal</keyword>
<evidence type="ECO:0000259" key="2">
    <source>
        <dbReference type="PROSITE" id="PS51677"/>
    </source>
</evidence>
<evidence type="ECO:0000313" key="4">
    <source>
        <dbReference type="Proteomes" id="UP000253790"/>
    </source>
</evidence>
<name>A0A345NK35_9MICO</name>
<sequence length="588" mass="60712">MTLHHLLTSAAAAVALVATSAVGTSAATLVDGTAATALPTAGIAVPAAPTLQDGDLGFTVERLAGGTRYTTAVAVSRRFSEVGTPVVYVATGRAYADALSAGPAASRTAGPVLFVTSTGIPTATAEELSRLRPGRIVVVGGTTVISDSVQGALRAYTTGTVTRLAGPDRYGTSVAVSSAAFPGGADVAYVASGQTWPDALSGGAAAVVQEAPVLLTRHGSLPEEVLAELERLAPSRIMLVGGTTAVSDAVAAELRTVATTERVAGDDRYATALALSRRVFGPDRPGVTIASGLNFPDALAGVPAAASTRGPIMLARRDSLPHAGELDRLTPGTAYVLGGTSSLSIEVPKAAQRERGVCWSGPDYSGGGQQVLSTVSGTTSRKIAYTLDMGGRLEGAEEIVDILVDRQVCTTFFPTSLMADTAQGRRVMAKIAAHPELFEIGNHTVHHCDFVNGGGGSPSGAPCQREMTASFIRQELTDAEAALRAQTGLSTKPYWRPPYGSYNTFVRDQAAAVGYPKTVYWARDTIDWDPATTTAQIVARTTSPLPASGSIVLSHLGGYRTPEALPQIIDVLRANGYTMTTVSDMRDG</sequence>
<dbReference type="InterPro" id="IPR002509">
    <property type="entry name" value="NODB_dom"/>
</dbReference>
<dbReference type="GO" id="GO:0005975">
    <property type="term" value="P:carbohydrate metabolic process"/>
    <property type="evidence" value="ECO:0007669"/>
    <property type="project" value="InterPro"/>
</dbReference>
<feature type="chain" id="PRO_5016617612" description="NodB homology domain-containing protein" evidence="1">
    <location>
        <begin position="27"/>
        <end position="588"/>
    </location>
</feature>
<proteinExistence type="predicted"/>
<dbReference type="Pfam" id="PF01522">
    <property type="entry name" value="Polysacc_deac_1"/>
    <property type="match status" value="1"/>
</dbReference>
<dbReference type="Proteomes" id="UP000253790">
    <property type="component" value="Chromosome"/>
</dbReference>
<dbReference type="OrthoDB" id="5188291at2"/>
<dbReference type="RefSeq" id="WP_114927158.1">
    <property type="nucleotide sequence ID" value="NZ_CP031229.1"/>
</dbReference>
<organism evidence="3 4">
    <name type="scientific">Ornithinimicrobium avium</name>
    <dbReference type="NCBI Taxonomy" id="2283195"/>
    <lineage>
        <taxon>Bacteria</taxon>
        <taxon>Bacillati</taxon>
        <taxon>Actinomycetota</taxon>
        <taxon>Actinomycetes</taxon>
        <taxon>Micrococcales</taxon>
        <taxon>Ornithinimicrobiaceae</taxon>
        <taxon>Ornithinimicrobium</taxon>
    </lineage>
</organism>
<dbReference type="Gene3D" id="3.20.20.370">
    <property type="entry name" value="Glycoside hydrolase/deacetylase"/>
    <property type="match status" value="1"/>
</dbReference>
<dbReference type="PROSITE" id="PS51677">
    <property type="entry name" value="NODB"/>
    <property type="match status" value="1"/>
</dbReference>
<dbReference type="InterPro" id="IPR007253">
    <property type="entry name" value="Cell_wall-bd_2"/>
</dbReference>
<dbReference type="EMBL" id="CP031229">
    <property type="protein sequence ID" value="AXH95393.1"/>
    <property type="molecule type" value="Genomic_DNA"/>
</dbReference>
<dbReference type="CDD" id="cd10917">
    <property type="entry name" value="CE4_NodB_like_6s_7s"/>
    <property type="match status" value="1"/>
</dbReference>
<feature type="signal peptide" evidence="1">
    <location>
        <begin position="1"/>
        <end position="26"/>
    </location>
</feature>
<protein>
    <recommendedName>
        <fullName evidence="2">NodB homology domain-containing protein</fullName>
    </recommendedName>
</protein>
<dbReference type="KEGG" id="orn:DV701_03965"/>
<dbReference type="PANTHER" id="PTHR30032">
    <property type="entry name" value="N-ACETYLMURAMOYL-L-ALANINE AMIDASE-RELATED"/>
    <property type="match status" value="1"/>
</dbReference>
<reference evidence="3 4" key="1">
    <citation type="submission" date="2018-07" db="EMBL/GenBank/DDBJ databases">
        <title>Complete genome sequencing of Ornithinimicrobium sp. AMA3305.</title>
        <authorList>
            <person name="Bae J.-W."/>
        </authorList>
    </citation>
    <scope>NUCLEOTIDE SEQUENCE [LARGE SCALE GENOMIC DNA]</scope>
    <source>
        <strain evidence="3 4">AMA3305</strain>
    </source>
</reference>
<dbReference type="InterPro" id="IPR011330">
    <property type="entry name" value="Glyco_hydro/deAcase_b/a-brl"/>
</dbReference>
<keyword evidence="4" id="KW-1185">Reference proteome</keyword>
<dbReference type="InterPro" id="IPR051922">
    <property type="entry name" value="Bact_Sporulation_Assoc"/>
</dbReference>